<sequence>MNFQFYEYDKFNAKTADKITNTLTNLSQILLAGKRRKEILQKEFDLDIKDEADGILKDVETASHFCINQNNLIEEKKTQLATDFIDTKHEFSTLVNNSKSQLKLNVEICEKQRNELLHETHRKIEEDLKIQLNSQLSNKLVFIEDHKKRISLIQGETEELRGAIHLFSAFGNKQSVVDFYNQAFLNAAKDEF</sequence>
<name>A0AAR5QIK8_DENPD</name>
<protein>
    <submittedName>
        <fullName evidence="1">Uncharacterized protein</fullName>
    </submittedName>
</protein>
<reference evidence="1" key="2">
    <citation type="submission" date="2024-08" db="UniProtKB">
        <authorList>
            <consortium name="EnsemblMetazoa"/>
        </authorList>
    </citation>
    <scope>IDENTIFICATION</scope>
</reference>
<evidence type="ECO:0000313" key="2">
    <source>
        <dbReference type="Proteomes" id="UP000019118"/>
    </source>
</evidence>
<accession>A0AAR5QIK8</accession>
<dbReference type="EnsemblMetazoa" id="XM_019917500.1">
    <property type="protein sequence ID" value="XP_019773059.1"/>
    <property type="gene ID" value="LOC109546521"/>
</dbReference>
<proteinExistence type="predicted"/>
<organism evidence="1 2">
    <name type="scientific">Dendroctonus ponderosae</name>
    <name type="common">Mountain pine beetle</name>
    <dbReference type="NCBI Taxonomy" id="77166"/>
    <lineage>
        <taxon>Eukaryota</taxon>
        <taxon>Metazoa</taxon>
        <taxon>Ecdysozoa</taxon>
        <taxon>Arthropoda</taxon>
        <taxon>Hexapoda</taxon>
        <taxon>Insecta</taxon>
        <taxon>Pterygota</taxon>
        <taxon>Neoptera</taxon>
        <taxon>Endopterygota</taxon>
        <taxon>Coleoptera</taxon>
        <taxon>Polyphaga</taxon>
        <taxon>Cucujiformia</taxon>
        <taxon>Curculionidae</taxon>
        <taxon>Scolytinae</taxon>
        <taxon>Dendroctonus</taxon>
    </lineage>
</organism>
<keyword evidence="2" id="KW-1185">Reference proteome</keyword>
<reference evidence="2" key="1">
    <citation type="journal article" date="2013" name="Genome Biol.">
        <title>Draft genome of the mountain pine beetle, Dendroctonus ponderosae Hopkins, a major forest pest.</title>
        <authorList>
            <person name="Keeling C.I."/>
            <person name="Yuen M.M."/>
            <person name="Liao N.Y."/>
            <person name="Docking T.R."/>
            <person name="Chan S.K."/>
            <person name="Taylor G.A."/>
            <person name="Palmquist D.L."/>
            <person name="Jackman S.D."/>
            <person name="Nguyen A."/>
            <person name="Li M."/>
            <person name="Henderson H."/>
            <person name="Janes J.K."/>
            <person name="Zhao Y."/>
            <person name="Pandoh P."/>
            <person name="Moore R."/>
            <person name="Sperling F.A."/>
            <person name="Huber D.P."/>
            <person name="Birol I."/>
            <person name="Jones S.J."/>
            <person name="Bohlmann J."/>
        </authorList>
    </citation>
    <scope>NUCLEOTIDE SEQUENCE</scope>
</reference>
<dbReference type="Proteomes" id="UP000019118">
    <property type="component" value="Unassembled WGS sequence"/>
</dbReference>
<dbReference type="AlphaFoldDB" id="A0AAR5QIK8"/>
<evidence type="ECO:0000313" key="1">
    <source>
        <dbReference type="EnsemblMetazoa" id="XP_019773059.1"/>
    </source>
</evidence>